<feature type="region of interest" description="Disordered" evidence="6">
    <location>
        <begin position="717"/>
        <end position="754"/>
    </location>
</feature>
<comment type="subcellular location">
    <subcellularLocation>
        <location evidence="1">Nucleus</location>
    </subcellularLocation>
</comment>
<dbReference type="InterPro" id="IPR051945">
    <property type="entry name" value="RRM_MRD1_RNA_proc_ribogen"/>
</dbReference>
<evidence type="ECO:0000256" key="5">
    <source>
        <dbReference type="PROSITE-ProRule" id="PRU00176"/>
    </source>
</evidence>
<keyword evidence="9" id="KW-1185">Reference proteome</keyword>
<feature type="compositionally biased region" description="Basic and acidic residues" evidence="6">
    <location>
        <begin position="828"/>
        <end position="864"/>
    </location>
</feature>
<feature type="domain" description="RRM" evidence="7">
    <location>
        <begin position="24"/>
        <end position="104"/>
    </location>
</feature>
<feature type="compositionally biased region" description="Basic and acidic residues" evidence="6">
    <location>
        <begin position="926"/>
        <end position="944"/>
    </location>
</feature>
<dbReference type="EMBL" id="KN831775">
    <property type="protein sequence ID" value="KIM43794.1"/>
    <property type="molecule type" value="Genomic_DNA"/>
</dbReference>
<dbReference type="FunFam" id="3.30.70.330:FF:000406">
    <property type="entry name" value="Related to Nucleolar protein NOP4"/>
    <property type="match status" value="1"/>
</dbReference>
<feature type="region of interest" description="Disordered" evidence="6">
    <location>
        <begin position="1"/>
        <end position="25"/>
    </location>
</feature>
<evidence type="ECO:0000313" key="8">
    <source>
        <dbReference type="EMBL" id="KIM43794.1"/>
    </source>
</evidence>
<keyword evidence="2" id="KW-0677">Repeat</keyword>
<evidence type="ECO:0000313" key="9">
    <source>
        <dbReference type="Proteomes" id="UP000053424"/>
    </source>
</evidence>
<keyword evidence="3 5" id="KW-0694">RNA-binding</keyword>
<gene>
    <name evidence="8" type="ORF">M413DRAFT_434767</name>
</gene>
<evidence type="ECO:0000256" key="6">
    <source>
        <dbReference type="SAM" id="MobiDB-lite"/>
    </source>
</evidence>
<sequence>MADSKPALGKRKEREEGDPLTHGSTLFVSNLPYTATSVDLQTLFSDIAPVRSAFVVTEPGTGVSKGVGYVSFALKEDATSAFASLEKDGIELVGRKLRVQWAENKPKEGRDKDAVKKESKPRPPPRATQPRLPHDPLAIRTVVVSGLPSGIDAKVLWKKIRKYEGAEKVDWPVKNESGVEDSNTAHVLFTTPAHASDTVAKLHAHVYKGALLSVTLKKRLDTLSKPTTIPKTSKSKKGNEESASTPTTTADDKGKTPAVAAPSHASRLIVRNLPFNATEQDLRAIFLPYGPIHSVHIPLDDKAAPKEEDHAESSTTAAARRPRTRGFAFIWMLSRKDAERAIEGCNGMVVRAGAAQALVSDKQKRKKVKRLERKAAAAAAGEEAGEDDLDEDEDMEKGEKDKDDKRATERVIAVDWALSKDKWKEEKAKIQEDEDVEMGSAASDSEDDDDDDDEDGLGVHSGSDDDDDDESQPDDDDDDNGEEPVKPQLPPPETGTTLFIRNIPFNATEDELRTLFRAFGPLRCARITVDTATGRSRGTGFACFWNLADADRVVQQSDLLRSETTGQPTVPKKNPFSLPSILTPDPSSSLAQSLVLHGRTLDVVRAVTRDVAGKLKEDGERMREKADKRNMYLLREGVILPNTPSASLLTPAEVERRTSSFNARRALLKSNPSLFISKTRLSVRQIPTFVTERMLKRLAGHAVKAFSADVKRGERAPLTSDELASDEVTPEAAEAEKPKLEKGEKQKKKKFTGTKDPLVKQTKIIRQAERVDPLTGKGKSKGYGFIELTKHSDALKFLRWANNNPEVGELFSAWWKDEVEHLLKMAKEGKSKEVKEKPEEDGVDKEREAERIKRLKAEFERQGDGDEEGGPRGKKAGNKGTLIVEFSIENIQVLQRRDASMHKSKHQDKASAETAHGPKDKRRKREHEDNKHKSSKPSSEEPSPKKRRIASSDAPKAESQAPPDKNPANPLGSLIGRKRKERKGGKKGGK</sequence>
<dbReference type="Pfam" id="PF00076">
    <property type="entry name" value="RRM_1"/>
    <property type="match status" value="3"/>
</dbReference>
<dbReference type="Proteomes" id="UP000053424">
    <property type="component" value="Unassembled WGS sequence"/>
</dbReference>
<feature type="compositionally biased region" description="Acidic residues" evidence="6">
    <location>
        <begin position="383"/>
        <end position="396"/>
    </location>
</feature>
<dbReference type="InterPro" id="IPR035979">
    <property type="entry name" value="RBD_domain_sf"/>
</dbReference>
<dbReference type="PROSITE" id="PS50102">
    <property type="entry name" value="RRM"/>
    <property type="match status" value="3"/>
</dbReference>
<feature type="compositionally biased region" description="Acidic residues" evidence="6">
    <location>
        <begin position="444"/>
        <end position="456"/>
    </location>
</feature>
<dbReference type="GO" id="GO:0005730">
    <property type="term" value="C:nucleolus"/>
    <property type="evidence" value="ECO:0007669"/>
    <property type="project" value="TreeGrafter"/>
</dbReference>
<feature type="compositionally biased region" description="Basic residues" evidence="6">
    <location>
        <begin position="976"/>
        <end position="990"/>
    </location>
</feature>
<feature type="region of interest" description="Disordered" evidence="6">
    <location>
        <begin position="828"/>
        <end position="881"/>
    </location>
</feature>
<keyword evidence="4" id="KW-0539">Nucleus</keyword>
<feature type="domain" description="RRM" evidence="7">
    <location>
        <begin position="266"/>
        <end position="365"/>
    </location>
</feature>
<evidence type="ECO:0000256" key="3">
    <source>
        <dbReference type="ARBA" id="ARBA00022884"/>
    </source>
</evidence>
<feature type="compositionally biased region" description="Basic and acidic residues" evidence="6">
    <location>
        <begin position="104"/>
        <end position="121"/>
    </location>
</feature>
<feature type="region of interest" description="Disordered" evidence="6">
    <location>
        <begin position="423"/>
        <end position="498"/>
    </location>
</feature>
<feature type="region of interest" description="Disordered" evidence="6">
    <location>
        <begin position="376"/>
        <end position="406"/>
    </location>
</feature>
<dbReference type="HOGENOM" id="CLU_011608_0_0_1"/>
<accession>A0A0C3CI22</accession>
<proteinExistence type="predicted"/>
<feature type="region of interest" description="Disordered" evidence="6">
    <location>
        <begin position="225"/>
        <end position="262"/>
    </location>
</feature>
<organism evidence="8 9">
    <name type="scientific">Hebeloma cylindrosporum</name>
    <dbReference type="NCBI Taxonomy" id="76867"/>
    <lineage>
        <taxon>Eukaryota</taxon>
        <taxon>Fungi</taxon>
        <taxon>Dikarya</taxon>
        <taxon>Basidiomycota</taxon>
        <taxon>Agaricomycotina</taxon>
        <taxon>Agaricomycetes</taxon>
        <taxon>Agaricomycetidae</taxon>
        <taxon>Agaricales</taxon>
        <taxon>Agaricineae</taxon>
        <taxon>Hymenogastraceae</taxon>
        <taxon>Hebeloma</taxon>
    </lineage>
</organism>
<feature type="compositionally biased region" description="Basic and acidic residues" evidence="6">
    <location>
        <begin position="734"/>
        <end position="744"/>
    </location>
</feature>
<reference evidence="8 9" key="1">
    <citation type="submission" date="2014-04" db="EMBL/GenBank/DDBJ databases">
        <authorList>
            <consortium name="DOE Joint Genome Institute"/>
            <person name="Kuo A."/>
            <person name="Gay G."/>
            <person name="Dore J."/>
            <person name="Kohler A."/>
            <person name="Nagy L.G."/>
            <person name="Floudas D."/>
            <person name="Copeland A."/>
            <person name="Barry K.W."/>
            <person name="Cichocki N."/>
            <person name="Veneault-Fourrey C."/>
            <person name="LaButti K."/>
            <person name="Lindquist E.A."/>
            <person name="Lipzen A."/>
            <person name="Lundell T."/>
            <person name="Morin E."/>
            <person name="Murat C."/>
            <person name="Sun H."/>
            <person name="Tunlid A."/>
            <person name="Henrissat B."/>
            <person name="Grigoriev I.V."/>
            <person name="Hibbett D.S."/>
            <person name="Martin F."/>
            <person name="Nordberg H.P."/>
            <person name="Cantor M.N."/>
            <person name="Hua S.X."/>
        </authorList>
    </citation>
    <scope>NUCLEOTIDE SEQUENCE [LARGE SCALE GENOMIC DNA]</scope>
    <source>
        <strain evidence="9">h7</strain>
    </source>
</reference>
<feature type="compositionally biased region" description="Basic and acidic residues" evidence="6">
    <location>
        <begin position="895"/>
        <end position="911"/>
    </location>
</feature>
<feature type="region of interest" description="Disordered" evidence="6">
    <location>
        <begin position="103"/>
        <end position="134"/>
    </location>
</feature>
<name>A0A0C3CI22_HEBCY</name>
<protein>
    <recommendedName>
        <fullName evidence="7">RRM domain-containing protein</fullName>
    </recommendedName>
</protein>
<dbReference type="SUPFAM" id="SSF54928">
    <property type="entry name" value="RNA-binding domain, RBD"/>
    <property type="match status" value="2"/>
</dbReference>
<dbReference type="GO" id="GO:0003729">
    <property type="term" value="F:mRNA binding"/>
    <property type="evidence" value="ECO:0007669"/>
    <property type="project" value="TreeGrafter"/>
</dbReference>
<dbReference type="AlphaFoldDB" id="A0A0C3CI22"/>
<evidence type="ECO:0000256" key="2">
    <source>
        <dbReference type="ARBA" id="ARBA00022737"/>
    </source>
</evidence>
<dbReference type="STRING" id="686832.A0A0C3CI22"/>
<feature type="region of interest" description="Disordered" evidence="6">
    <location>
        <begin position="894"/>
        <end position="990"/>
    </location>
</feature>
<dbReference type="PANTHER" id="PTHR48039">
    <property type="entry name" value="RNA-BINDING MOTIF PROTEIN 14B"/>
    <property type="match status" value="1"/>
</dbReference>
<feature type="compositionally biased region" description="Basic and acidic residues" evidence="6">
    <location>
        <begin position="10"/>
        <end position="19"/>
    </location>
</feature>
<feature type="domain" description="RRM" evidence="7">
    <location>
        <begin position="496"/>
        <end position="608"/>
    </location>
</feature>
<reference evidence="9" key="2">
    <citation type="submission" date="2015-01" db="EMBL/GenBank/DDBJ databases">
        <title>Evolutionary Origins and Diversification of the Mycorrhizal Mutualists.</title>
        <authorList>
            <consortium name="DOE Joint Genome Institute"/>
            <consortium name="Mycorrhizal Genomics Consortium"/>
            <person name="Kohler A."/>
            <person name="Kuo A."/>
            <person name="Nagy L.G."/>
            <person name="Floudas D."/>
            <person name="Copeland A."/>
            <person name="Barry K.W."/>
            <person name="Cichocki N."/>
            <person name="Veneault-Fourrey C."/>
            <person name="LaButti K."/>
            <person name="Lindquist E.A."/>
            <person name="Lipzen A."/>
            <person name="Lundell T."/>
            <person name="Morin E."/>
            <person name="Murat C."/>
            <person name="Riley R."/>
            <person name="Ohm R."/>
            <person name="Sun H."/>
            <person name="Tunlid A."/>
            <person name="Henrissat B."/>
            <person name="Grigoriev I.V."/>
            <person name="Hibbett D.S."/>
            <person name="Martin F."/>
        </authorList>
    </citation>
    <scope>NUCLEOTIDE SEQUENCE [LARGE SCALE GENOMIC DNA]</scope>
    <source>
        <strain evidence="9">h7</strain>
    </source>
</reference>
<evidence type="ECO:0000259" key="7">
    <source>
        <dbReference type="PROSITE" id="PS50102"/>
    </source>
</evidence>
<evidence type="ECO:0000256" key="4">
    <source>
        <dbReference type="ARBA" id="ARBA00023242"/>
    </source>
</evidence>
<evidence type="ECO:0000256" key="1">
    <source>
        <dbReference type="ARBA" id="ARBA00004123"/>
    </source>
</evidence>
<dbReference type="SMART" id="SM00360">
    <property type="entry name" value="RRM"/>
    <property type="match status" value="5"/>
</dbReference>
<dbReference type="InterPro" id="IPR000504">
    <property type="entry name" value="RRM_dom"/>
</dbReference>
<dbReference type="OrthoDB" id="267048at2759"/>
<feature type="compositionally biased region" description="Acidic residues" evidence="6">
    <location>
        <begin position="464"/>
        <end position="482"/>
    </location>
</feature>
<dbReference type="PANTHER" id="PTHR48039:SF5">
    <property type="entry name" value="RNA-BINDING PROTEIN 28"/>
    <property type="match status" value="1"/>
</dbReference>
<feature type="compositionally biased region" description="Basic and acidic residues" evidence="6">
    <location>
        <begin position="397"/>
        <end position="406"/>
    </location>
</feature>
<dbReference type="Gene3D" id="3.30.70.330">
    <property type="match status" value="5"/>
</dbReference>
<dbReference type="InterPro" id="IPR012677">
    <property type="entry name" value="Nucleotide-bd_a/b_plait_sf"/>
</dbReference>